<dbReference type="AlphaFoldDB" id="A0A3B0RHT4"/>
<dbReference type="EMBL" id="UOEG01000075">
    <property type="protein sequence ID" value="VAV91412.1"/>
    <property type="molecule type" value="Genomic_DNA"/>
</dbReference>
<evidence type="ECO:0000313" key="1">
    <source>
        <dbReference type="EMBL" id="VAV91412.1"/>
    </source>
</evidence>
<reference evidence="1" key="1">
    <citation type="submission" date="2018-06" db="EMBL/GenBank/DDBJ databases">
        <authorList>
            <person name="Zhirakovskaya E."/>
        </authorList>
    </citation>
    <scope>NUCLEOTIDE SEQUENCE</scope>
</reference>
<gene>
    <name evidence="1" type="ORF">MNBD_ALPHA07-1859</name>
</gene>
<organism evidence="1">
    <name type="scientific">hydrothermal vent metagenome</name>
    <dbReference type="NCBI Taxonomy" id="652676"/>
    <lineage>
        <taxon>unclassified sequences</taxon>
        <taxon>metagenomes</taxon>
        <taxon>ecological metagenomes</taxon>
    </lineage>
</organism>
<sequence length="282" mass="32261">MTAPRLHAILARNAPFSVVFRRGPSKQVAVYGWNTKDDSFELGQWLKGRIYERRADLSPDGKYMIYFAMNGKWKDEMGGSWTAISRAPYLTALHLYGWGDCWNGGGLFTSNTRYWVNGAGLSTLPVKSVPCDLSRQDTPPERVTPMRGEDPTVYFPKLQRDGWELVEPQSGKARNIAVFRKPIRAHWTIEKTFHARMNAGPNRQSYWETHRLISREGILDCPDWEWAEVEGCDIVFAKEGAIWRMRIHAKQADTARLLCDFTDMSFEQKEAPYYGVEKGGVS</sequence>
<name>A0A3B0RHT4_9ZZZZ</name>
<accession>A0A3B0RHT4</accession>
<proteinExistence type="predicted"/>
<protein>
    <submittedName>
        <fullName evidence="1">Uncharacterized protein</fullName>
    </submittedName>
</protein>